<organism evidence="1 2">
    <name type="scientific">Terrimicrobium sacchariphilum</name>
    <dbReference type="NCBI Taxonomy" id="690879"/>
    <lineage>
        <taxon>Bacteria</taxon>
        <taxon>Pseudomonadati</taxon>
        <taxon>Verrucomicrobiota</taxon>
        <taxon>Terrimicrobiia</taxon>
        <taxon>Terrimicrobiales</taxon>
        <taxon>Terrimicrobiaceae</taxon>
        <taxon>Terrimicrobium</taxon>
    </lineage>
</organism>
<evidence type="ECO:0000313" key="2">
    <source>
        <dbReference type="Proteomes" id="UP000076023"/>
    </source>
</evidence>
<dbReference type="Proteomes" id="UP000076023">
    <property type="component" value="Unassembled WGS sequence"/>
</dbReference>
<name>A0A146G2D9_TERSA</name>
<dbReference type="RefSeq" id="WP_269084866.1">
    <property type="nucleotide sequence ID" value="NZ_BDCO01000002.1"/>
</dbReference>
<keyword evidence="2" id="KW-1185">Reference proteome</keyword>
<evidence type="ECO:0000313" key="1">
    <source>
        <dbReference type="EMBL" id="GAT31831.1"/>
    </source>
</evidence>
<sequence>MNIVRMIIGLVRQLRDILDETWRVQLWLWENYSDSLPGRRPRK</sequence>
<dbReference type="STRING" id="690879.TSACC_2225"/>
<dbReference type="InParanoid" id="A0A146G2D9"/>
<dbReference type="AlphaFoldDB" id="A0A146G2D9"/>
<protein>
    <submittedName>
        <fullName evidence="1">Uncharacterized protein</fullName>
    </submittedName>
</protein>
<accession>A0A146G2D9</accession>
<comment type="caution">
    <text evidence="1">The sequence shown here is derived from an EMBL/GenBank/DDBJ whole genome shotgun (WGS) entry which is preliminary data.</text>
</comment>
<reference evidence="2" key="1">
    <citation type="journal article" date="2017" name="Genome Announc.">
        <title>Draft Genome Sequence of Terrimicrobium sacchariphilum NM-5T, a Facultative Anaerobic Soil Bacterium of the Class Spartobacteria.</title>
        <authorList>
            <person name="Qiu Y.L."/>
            <person name="Tourlousse D.M."/>
            <person name="Matsuura N."/>
            <person name="Ohashi A."/>
            <person name="Sekiguchi Y."/>
        </authorList>
    </citation>
    <scope>NUCLEOTIDE SEQUENCE [LARGE SCALE GENOMIC DNA]</scope>
    <source>
        <strain evidence="2">NM-5</strain>
    </source>
</reference>
<proteinExistence type="predicted"/>
<gene>
    <name evidence="1" type="ORF">TSACC_2225</name>
</gene>
<dbReference type="EMBL" id="BDCO01000002">
    <property type="protein sequence ID" value="GAT31831.1"/>
    <property type="molecule type" value="Genomic_DNA"/>
</dbReference>